<accession>A0AAX4K0H3</accession>
<feature type="region of interest" description="Disordered" evidence="1">
    <location>
        <begin position="59"/>
        <end position="96"/>
    </location>
</feature>
<feature type="region of interest" description="Disordered" evidence="1">
    <location>
        <begin position="1"/>
        <end position="44"/>
    </location>
</feature>
<gene>
    <name evidence="2" type="ORF">L201_005464</name>
</gene>
<dbReference type="GeneID" id="91096134"/>
<dbReference type="Proteomes" id="UP001355207">
    <property type="component" value="Chromosome 7"/>
</dbReference>
<proteinExistence type="predicted"/>
<keyword evidence="3" id="KW-1185">Reference proteome</keyword>
<feature type="compositionally biased region" description="Basic and acidic residues" evidence="1">
    <location>
        <begin position="71"/>
        <end position="87"/>
    </location>
</feature>
<dbReference type="RefSeq" id="XP_066077291.1">
    <property type="nucleotide sequence ID" value="XM_066221194.1"/>
</dbReference>
<sequence>MAERHSSISLDNTSKGETEISTQHSERSTAQDTEVETGRDTCGKDCGAAAMKYFRTKEEAKDQSVEWINEFLDKNPKPDPDSKRKTNEDDDGEEQELEMWCEARSLIYRPIPEEEIYAYDAKSRDT</sequence>
<protein>
    <submittedName>
        <fullName evidence="2">Uncharacterized protein</fullName>
    </submittedName>
</protein>
<evidence type="ECO:0000313" key="3">
    <source>
        <dbReference type="Proteomes" id="UP001355207"/>
    </source>
</evidence>
<reference evidence="2 3" key="1">
    <citation type="submission" date="2024-01" db="EMBL/GenBank/DDBJ databases">
        <title>Comparative genomics of Cryptococcus and Kwoniella reveals pathogenesis evolution and contrasting modes of karyotype evolution via chromosome fusion or intercentromeric recombination.</title>
        <authorList>
            <person name="Coelho M.A."/>
            <person name="David-Palma M."/>
            <person name="Shea T."/>
            <person name="Bowers K."/>
            <person name="McGinley-Smith S."/>
            <person name="Mohammad A.W."/>
            <person name="Gnirke A."/>
            <person name="Yurkov A.M."/>
            <person name="Nowrousian M."/>
            <person name="Sun S."/>
            <person name="Cuomo C.A."/>
            <person name="Heitman J."/>
        </authorList>
    </citation>
    <scope>NUCLEOTIDE SEQUENCE [LARGE SCALE GENOMIC DNA]</scope>
    <source>
        <strain evidence="2 3">CBS 6074</strain>
    </source>
</reference>
<dbReference type="AlphaFoldDB" id="A0AAX4K0H3"/>
<name>A0AAX4K0H3_9TREE</name>
<feature type="compositionally biased region" description="Basic and acidic residues" evidence="1">
    <location>
        <begin position="14"/>
        <end position="29"/>
    </location>
</feature>
<evidence type="ECO:0000256" key="1">
    <source>
        <dbReference type="SAM" id="MobiDB-lite"/>
    </source>
</evidence>
<organism evidence="2 3">
    <name type="scientific">Kwoniella dendrophila CBS 6074</name>
    <dbReference type="NCBI Taxonomy" id="1295534"/>
    <lineage>
        <taxon>Eukaryota</taxon>
        <taxon>Fungi</taxon>
        <taxon>Dikarya</taxon>
        <taxon>Basidiomycota</taxon>
        <taxon>Agaricomycotina</taxon>
        <taxon>Tremellomycetes</taxon>
        <taxon>Tremellales</taxon>
        <taxon>Cryptococcaceae</taxon>
        <taxon>Kwoniella</taxon>
    </lineage>
</organism>
<evidence type="ECO:0000313" key="2">
    <source>
        <dbReference type="EMBL" id="WWC90528.1"/>
    </source>
</evidence>
<dbReference type="EMBL" id="CP144104">
    <property type="protein sequence ID" value="WWC90528.1"/>
    <property type="molecule type" value="Genomic_DNA"/>
</dbReference>